<reference evidence="13 14" key="1">
    <citation type="submission" date="2024-07" db="EMBL/GenBank/DDBJ databases">
        <authorList>
            <person name="Ren Q."/>
        </authorList>
    </citation>
    <scope>NUCLEOTIDE SEQUENCE [LARGE SCALE GENOMIC DNA]</scope>
    <source>
        <strain evidence="13 14">REN37</strain>
    </source>
</reference>
<dbReference type="PROSITE" id="PS52015">
    <property type="entry name" value="TONB_CTD"/>
    <property type="match status" value="1"/>
</dbReference>
<dbReference type="InterPro" id="IPR006260">
    <property type="entry name" value="TonB/TolA_C"/>
</dbReference>
<keyword evidence="7" id="KW-0653">Protein transport</keyword>
<dbReference type="SUPFAM" id="SSF74653">
    <property type="entry name" value="TolA/TonB C-terminal domain"/>
    <property type="match status" value="1"/>
</dbReference>
<gene>
    <name evidence="13" type="ORF">AB5I84_01020</name>
</gene>
<keyword evidence="8 11" id="KW-1133">Transmembrane helix</keyword>
<evidence type="ECO:0000256" key="10">
    <source>
        <dbReference type="SAM" id="MobiDB-lite"/>
    </source>
</evidence>
<comment type="caution">
    <text evidence="13">The sequence shown here is derived from an EMBL/GenBank/DDBJ whole genome shotgun (WGS) entry which is preliminary data.</text>
</comment>
<dbReference type="NCBIfam" id="TIGR01352">
    <property type="entry name" value="tonB_Cterm"/>
    <property type="match status" value="1"/>
</dbReference>
<evidence type="ECO:0000256" key="7">
    <source>
        <dbReference type="ARBA" id="ARBA00022927"/>
    </source>
</evidence>
<evidence type="ECO:0000256" key="11">
    <source>
        <dbReference type="SAM" id="Phobius"/>
    </source>
</evidence>
<evidence type="ECO:0000256" key="9">
    <source>
        <dbReference type="ARBA" id="ARBA00023136"/>
    </source>
</evidence>
<evidence type="ECO:0000313" key="14">
    <source>
        <dbReference type="Proteomes" id="UP001562065"/>
    </source>
</evidence>
<dbReference type="Proteomes" id="UP001562065">
    <property type="component" value="Unassembled WGS sequence"/>
</dbReference>
<organism evidence="13 14">
    <name type="scientific">Isoalcanivorax beigongshangi</name>
    <dbReference type="NCBI Taxonomy" id="3238810"/>
    <lineage>
        <taxon>Bacteria</taxon>
        <taxon>Pseudomonadati</taxon>
        <taxon>Pseudomonadota</taxon>
        <taxon>Gammaproteobacteria</taxon>
        <taxon>Oceanospirillales</taxon>
        <taxon>Alcanivoracaceae</taxon>
        <taxon>Isoalcanivorax</taxon>
    </lineage>
</organism>
<comment type="subcellular location">
    <subcellularLocation>
        <location evidence="1">Cell inner membrane</location>
        <topology evidence="1">Single-pass membrane protein</topology>
        <orientation evidence="1">Periplasmic side</orientation>
    </subcellularLocation>
</comment>
<keyword evidence="14" id="KW-1185">Reference proteome</keyword>
<keyword evidence="3" id="KW-0813">Transport</keyword>
<evidence type="ECO:0000256" key="5">
    <source>
        <dbReference type="ARBA" id="ARBA00022519"/>
    </source>
</evidence>
<evidence type="ECO:0000313" key="13">
    <source>
        <dbReference type="EMBL" id="MEY1660726.1"/>
    </source>
</evidence>
<keyword evidence="5" id="KW-0997">Cell inner membrane</keyword>
<feature type="domain" description="TonB C-terminal" evidence="12">
    <location>
        <begin position="193"/>
        <end position="290"/>
    </location>
</feature>
<evidence type="ECO:0000256" key="3">
    <source>
        <dbReference type="ARBA" id="ARBA00022448"/>
    </source>
</evidence>
<dbReference type="PANTHER" id="PTHR33446:SF11">
    <property type="entry name" value="TONB3"/>
    <property type="match status" value="1"/>
</dbReference>
<dbReference type="InterPro" id="IPR051045">
    <property type="entry name" value="TonB-dependent_transducer"/>
</dbReference>
<accession>A0ABV4AD02</accession>
<comment type="similarity">
    <text evidence="2">Belongs to the TonB family.</text>
</comment>
<evidence type="ECO:0000256" key="6">
    <source>
        <dbReference type="ARBA" id="ARBA00022692"/>
    </source>
</evidence>
<evidence type="ECO:0000256" key="1">
    <source>
        <dbReference type="ARBA" id="ARBA00004383"/>
    </source>
</evidence>
<evidence type="ECO:0000256" key="8">
    <source>
        <dbReference type="ARBA" id="ARBA00022989"/>
    </source>
</evidence>
<keyword evidence="4" id="KW-1003">Cell membrane</keyword>
<dbReference type="Pfam" id="PF03544">
    <property type="entry name" value="TonB_C"/>
    <property type="match status" value="1"/>
</dbReference>
<name>A0ABV4AD02_9GAMM</name>
<evidence type="ECO:0000259" key="12">
    <source>
        <dbReference type="PROSITE" id="PS52015"/>
    </source>
</evidence>
<dbReference type="RefSeq" id="WP_369453969.1">
    <property type="nucleotide sequence ID" value="NZ_JBGCUO010000001.1"/>
</dbReference>
<feature type="transmembrane region" description="Helical" evidence="11">
    <location>
        <begin position="12"/>
        <end position="35"/>
    </location>
</feature>
<feature type="region of interest" description="Disordered" evidence="10">
    <location>
        <begin position="120"/>
        <end position="144"/>
    </location>
</feature>
<keyword evidence="9 11" id="KW-0472">Membrane</keyword>
<evidence type="ECO:0000256" key="4">
    <source>
        <dbReference type="ARBA" id="ARBA00022475"/>
    </source>
</evidence>
<dbReference type="InterPro" id="IPR037682">
    <property type="entry name" value="TonB_C"/>
</dbReference>
<proteinExistence type="inferred from homology"/>
<sequence length="292" mass="31724">MNQHTTVSANDRLGFTLFFSAAAIAVVILGVVFVAPPAPPPAPTLDVTLAQYQSDRRNDDADFLAQIDQDGSGDLDHRADVTTQTEADFADQQQQDVQTTPPAVLPTQGELTTVVITTRGASSQRAAPRPEKAAPPAPAPLPAGDQESLAALSREIASLQARLDAQQQAYARRPRVHTLTSVSARAHYEAAYIDQFRRAVETTGTQYFPARALAENTFGNVRLMVALTRDGRVKEVQILASSGHAFLDQAAVDSVQRAAPFTPFSGELRDKVDVLEIIRTWRFDARRILTSH</sequence>
<protein>
    <submittedName>
        <fullName evidence="13">TonB family protein</fullName>
    </submittedName>
</protein>
<dbReference type="EMBL" id="JBGCUO010000001">
    <property type="protein sequence ID" value="MEY1660726.1"/>
    <property type="molecule type" value="Genomic_DNA"/>
</dbReference>
<dbReference type="PANTHER" id="PTHR33446">
    <property type="entry name" value="PROTEIN TONB-RELATED"/>
    <property type="match status" value="1"/>
</dbReference>
<dbReference type="Gene3D" id="3.30.1150.10">
    <property type="match status" value="1"/>
</dbReference>
<keyword evidence="6 11" id="KW-0812">Transmembrane</keyword>
<evidence type="ECO:0000256" key="2">
    <source>
        <dbReference type="ARBA" id="ARBA00006555"/>
    </source>
</evidence>